<evidence type="ECO:0000256" key="5">
    <source>
        <dbReference type="SAM" id="Phobius"/>
    </source>
</evidence>
<comment type="domain">
    <text evidence="4">The HXXXXD motif is essential for acyltransferase activity and may constitute the binding site for the phosphate moiety of the glycerol-3-phosphate.</text>
</comment>
<reference evidence="7 8" key="2">
    <citation type="submission" date="2016-08" db="EMBL/GenBank/DDBJ databases">
        <title>Pervasive Adenine N6-methylation of Active Genes in Fungi.</title>
        <authorList>
            <consortium name="DOE Joint Genome Institute"/>
            <person name="Mondo S.J."/>
            <person name="Dannebaum R.O."/>
            <person name="Kuo R.C."/>
            <person name="Labutti K."/>
            <person name="Haridas S."/>
            <person name="Kuo A."/>
            <person name="Salamov A."/>
            <person name="Ahrendt S.R."/>
            <person name="Lipzen A."/>
            <person name="Sullivan W."/>
            <person name="Andreopoulos W.B."/>
            <person name="Clum A."/>
            <person name="Lindquist E."/>
            <person name="Daum C."/>
            <person name="Ramamoorthy G.K."/>
            <person name="Gryganskyi A."/>
            <person name="Culley D."/>
            <person name="Magnuson J.K."/>
            <person name="James T.Y."/>
            <person name="O'Malley M.A."/>
            <person name="Stajich J.E."/>
            <person name="Spatafora J.W."/>
            <person name="Visel A."/>
            <person name="Grigoriev I.V."/>
        </authorList>
    </citation>
    <scope>NUCLEOTIDE SEQUENCE [LARGE SCALE GENOMIC DNA]</scope>
    <source>
        <strain evidence="8">finn</strain>
    </source>
</reference>
<dbReference type="EMBL" id="MCFH01000047">
    <property type="protein sequence ID" value="ORX44129.1"/>
    <property type="molecule type" value="Genomic_DNA"/>
</dbReference>
<keyword evidence="5" id="KW-1133">Transmembrane helix</keyword>
<evidence type="ECO:0000256" key="3">
    <source>
        <dbReference type="ARBA" id="ARBA00023315"/>
    </source>
</evidence>
<dbReference type="InterPro" id="IPR004552">
    <property type="entry name" value="AGP_acyltrans"/>
</dbReference>
<dbReference type="PANTHER" id="PTHR10434">
    <property type="entry name" value="1-ACYL-SN-GLYCEROL-3-PHOSPHATE ACYLTRANSFERASE"/>
    <property type="match status" value="1"/>
</dbReference>
<keyword evidence="5" id="KW-0812">Transmembrane</keyword>
<dbReference type="EC" id="2.3.1.51" evidence="4"/>
<dbReference type="PANTHER" id="PTHR10434:SF11">
    <property type="entry name" value="1-ACYL-SN-GLYCEROL-3-PHOSPHATE ACYLTRANSFERASE"/>
    <property type="match status" value="1"/>
</dbReference>
<evidence type="ECO:0000256" key="1">
    <source>
        <dbReference type="ARBA" id="ARBA00008655"/>
    </source>
</evidence>
<evidence type="ECO:0000256" key="4">
    <source>
        <dbReference type="RuleBase" id="RU361267"/>
    </source>
</evidence>
<evidence type="ECO:0000313" key="8">
    <source>
        <dbReference type="Proteomes" id="UP000193719"/>
    </source>
</evidence>
<dbReference type="CDD" id="cd07989">
    <property type="entry name" value="LPLAT_AGPAT-like"/>
    <property type="match status" value="1"/>
</dbReference>
<dbReference type="AlphaFoldDB" id="A0A1Y1V100"/>
<comment type="catalytic activity">
    <reaction evidence="4">
        <text>a 1-acyl-sn-glycero-3-phosphate + an acyl-CoA = a 1,2-diacyl-sn-glycero-3-phosphate + CoA</text>
        <dbReference type="Rhea" id="RHEA:19709"/>
        <dbReference type="ChEBI" id="CHEBI:57287"/>
        <dbReference type="ChEBI" id="CHEBI:57970"/>
        <dbReference type="ChEBI" id="CHEBI:58342"/>
        <dbReference type="ChEBI" id="CHEBI:58608"/>
        <dbReference type="EC" id="2.3.1.51"/>
    </reaction>
</comment>
<comment type="similarity">
    <text evidence="1 4">Belongs to the 1-acyl-sn-glycerol-3-phosphate acyltransferase family.</text>
</comment>
<dbReference type="NCBIfam" id="TIGR00530">
    <property type="entry name" value="AGP_acyltrn"/>
    <property type="match status" value="1"/>
</dbReference>
<sequence length="285" mass="32154">MCCLLILSAITAILTVAYFYVPIVKYYIKCGAFIFNYLFVCFGAFIIILVSKFTSNPQDGSVIRTVFSKYWQRVSGFEDIEIDGKEYLEVDGKGSRPCVFMYNHQSSLDMLMICSFFPKKSIILCKKSLKKYPILGQYLTITGSYFIDRKNSSSAIETMKEAAQYIKKNKLSVNIAPEGTRSNFKTPELLPFKKGGFHLAVQAQCPIVPIVIPNYPTAGVYDSSKRSYDGGKLKIKVLPPVPTEGLTSEDVNSLLEKVRNQMLETLKELSEENRLMNLPKSEKSE</sequence>
<accession>A0A1Y1V100</accession>
<gene>
    <name evidence="7" type="ORF">BCR36DRAFT_334961</name>
</gene>
<proteinExistence type="inferred from homology"/>
<name>A0A1Y1V100_9FUNG</name>
<evidence type="ECO:0000256" key="2">
    <source>
        <dbReference type="ARBA" id="ARBA00022679"/>
    </source>
</evidence>
<feature type="transmembrane region" description="Helical" evidence="5">
    <location>
        <begin position="33"/>
        <end position="51"/>
    </location>
</feature>
<dbReference type="GO" id="GO:0005783">
    <property type="term" value="C:endoplasmic reticulum"/>
    <property type="evidence" value="ECO:0007669"/>
    <property type="project" value="TreeGrafter"/>
</dbReference>
<dbReference type="GO" id="GO:0016020">
    <property type="term" value="C:membrane"/>
    <property type="evidence" value="ECO:0007669"/>
    <property type="project" value="InterPro"/>
</dbReference>
<keyword evidence="4" id="KW-1208">Phospholipid metabolism</keyword>
<keyword evidence="4" id="KW-0443">Lipid metabolism</keyword>
<keyword evidence="4" id="KW-0594">Phospholipid biosynthesis</keyword>
<evidence type="ECO:0000259" key="6">
    <source>
        <dbReference type="SMART" id="SM00563"/>
    </source>
</evidence>
<organism evidence="7 8">
    <name type="scientific">Piromyces finnis</name>
    <dbReference type="NCBI Taxonomy" id="1754191"/>
    <lineage>
        <taxon>Eukaryota</taxon>
        <taxon>Fungi</taxon>
        <taxon>Fungi incertae sedis</taxon>
        <taxon>Chytridiomycota</taxon>
        <taxon>Chytridiomycota incertae sedis</taxon>
        <taxon>Neocallimastigomycetes</taxon>
        <taxon>Neocallimastigales</taxon>
        <taxon>Neocallimastigaceae</taxon>
        <taxon>Piromyces</taxon>
    </lineage>
</organism>
<dbReference type="SUPFAM" id="SSF69593">
    <property type="entry name" value="Glycerol-3-phosphate (1)-acyltransferase"/>
    <property type="match status" value="1"/>
</dbReference>
<keyword evidence="5" id="KW-0472">Membrane</keyword>
<keyword evidence="8" id="KW-1185">Reference proteome</keyword>
<comment type="caution">
    <text evidence="7">The sequence shown here is derived from an EMBL/GenBank/DDBJ whole genome shotgun (WGS) entry which is preliminary data.</text>
</comment>
<keyword evidence="2 4" id="KW-0808">Transferase</keyword>
<dbReference type="Proteomes" id="UP000193719">
    <property type="component" value="Unassembled WGS sequence"/>
</dbReference>
<keyword evidence="4" id="KW-0444">Lipid biosynthesis</keyword>
<dbReference type="Pfam" id="PF01553">
    <property type="entry name" value="Acyltransferase"/>
    <property type="match status" value="1"/>
</dbReference>
<feature type="domain" description="Phospholipid/glycerol acyltransferase" evidence="6">
    <location>
        <begin position="98"/>
        <end position="215"/>
    </location>
</feature>
<dbReference type="InterPro" id="IPR002123">
    <property type="entry name" value="Plipid/glycerol_acylTrfase"/>
</dbReference>
<evidence type="ECO:0000313" key="7">
    <source>
        <dbReference type="EMBL" id="ORX44129.1"/>
    </source>
</evidence>
<protein>
    <recommendedName>
        <fullName evidence="4">1-acyl-sn-glycerol-3-phosphate acyltransferase</fullName>
        <ecNumber evidence="4">2.3.1.51</ecNumber>
    </recommendedName>
</protein>
<keyword evidence="3 4" id="KW-0012">Acyltransferase</keyword>
<reference evidence="7 8" key="1">
    <citation type="submission" date="2016-08" db="EMBL/GenBank/DDBJ databases">
        <title>Genomes of anaerobic fungi encode conserved fungal cellulosomes for biomass hydrolysis.</title>
        <authorList>
            <consortium name="DOE Joint Genome Institute"/>
            <person name="Haitjema C.H."/>
            <person name="Gilmore S.P."/>
            <person name="Henske J.K."/>
            <person name="Solomon K.V."/>
            <person name="De Groot R."/>
            <person name="Kuo A."/>
            <person name="Mondo S.J."/>
            <person name="Salamov A.A."/>
            <person name="Labutti K."/>
            <person name="Zhao Z."/>
            <person name="Chiniquy J."/>
            <person name="Barry K."/>
            <person name="Brewer H.M."/>
            <person name="Purvine S.O."/>
            <person name="Wright A.T."/>
            <person name="Boxma B."/>
            <person name="Van Alen T."/>
            <person name="Hackstein J.H."/>
            <person name="Baker S.E."/>
            <person name="Grigoriev I.V."/>
            <person name="O'Malley M.A."/>
        </authorList>
    </citation>
    <scope>NUCLEOTIDE SEQUENCE [LARGE SCALE GENOMIC DNA]</scope>
    <source>
        <strain evidence="8">finn</strain>
    </source>
</reference>
<dbReference type="STRING" id="1754191.A0A1Y1V100"/>
<dbReference type="SMART" id="SM00563">
    <property type="entry name" value="PlsC"/>
    <property type="match status" value="1"/>
</dbReference>
<dbReference type="GO" id="GO:0006654">
    <property type="term" value="P:phosphatidic acid biosynthetic process"/>
    <property type="evidence" value="ECO:0007669"/>
    <property type="project" value="TreeGrafter"/>
</dbReference>
<dbReference type="GO" id="GO:0003841">
    <property type="term" value="F:1-acylglycerol-3-phosphate O-acyltransferase activity"/>
    <property type="evidence" value="ECO:0007669"/>
    <property type="project" value="UniProtKB-UniRule"/>
</dbReference>
<dbReference type="OrthoDB" id="202234at2759"/>